<sequence>MKKIYKFKIILFLGIIALPLVFMNFEKDVVSEIDNRMLVDFDEIFDDSDEAIYKFESFVNDRIGFRSRMVKSYSRGMDILLDEMVHPNYQYGKDGYVYLKLPETNVDLRFQELFSSFIKDFETYCNDRGIKFLYTLEPSKSTIYPEYLPEGYIRSTENLDYLTELLNEKGINYLSNVDTLLKAKEEAQVFDPKYDAGHWNETGAIYGISAMIDRLNDLDSRVGSFDINRFEQVQYLNTTLMSSDFPINETTTHYELKEYNLEYIEDYENEIRRHEDFRYYNHYVNTTNPEGPKLLIFAGSYFNNKEKFITGNFSEVMKIHNYRNVLDYEYYINIYQPDIVLFESTEYTNTGYHYPKKTMENKTLIKNINSYENLKEDDIVEVKETTFNKSSTNLTDVVIPYEGEDVLNAYAVINERVLDLQVKMVEDNKYVGFSIINEEIADTDTFDIYFLSKDEERYEKVELELINNE</sequence>
<evidence type="ECO:0008006" key="2">
    <source>
        <dbReference type="Google" id="ProtNLM"/>
    </source>
</evidence>
<reference evidence="1" key="1">
    <citation type="submission" date="2019-11" db="EMBL/GenBank/DDBJ databases">
        <authorList>
            <person name="Feng L."/>
        </authorList>
    </citation>
    <scope>NUCLEOTIDE SEQUENCE</scope>
    <source>
        <strain evidence="1">CTertiumLFYP3</strain>
    </source>
</reference>
<dbReference type="AlphaFoldDB" id="A0A6N2ZQ61"/>
<gene>
    <name evidence="1" type="ORF">CTLFYP3_00729</name>
</gene>
<accession>A0A6N2ZQ61</accession>
<evidence type="ECO:0000313" key="1">
    <source>
        <dbReference type="EMBL" id="VYT80823.1"/>
    </source>
</evidence>
<dbReference type="RefSeq" id="WP_156625115.1">
    <property type="nucleotide sequence ID" value="NZ_CACRTO010000006.1"/>
</dbReference>
<organism evidence="1">
    <name type="scientific">Clostridium tertium</name>
    <dbReference type="NCBI Taxonomy" id="1559"/>
    <lineage>
        <taxon>Bacteria</taxon>
        <taxon>Bacillati</taxon>
        <taxon>Bacillota</taxon>
        <taxon>Clostridia</taxon>
        <taxon>Eubacteriales</taxon>
        <taxon>Clostridiaceae</taxon>
        <taxon>Clostridium</taxon>
    </lineage>
</organism>
<protein>
    <recommendedName>
        <fullName evidence="2">AlgX/AlgJ SGNH hydrolase-like domain-containing protein</fullName>
    </recommendedName>
</protein>
<dbReference type="EMBL" id="CACRTO010000006">
    <property type="protein sequence ID" value="VYT80823.1"/>
    <property type="molecule type" value="Genomic_DNA"/>
</dbReference>
<name>A0A6N2ZQ61_9CLOT</name>
<proteinExistence type="predicted"/>